<keyword evidence="1" id="KW-1133">Transmembrane helix</keyword>
<dbReference type="GeneID" id="68119110"/>
<dbReference type="VEuPathDB" id="AmoebaDB:FDP41_011895"/>
<dbReference type="AlphaFoldDB" id="A0A6A5C6C3"/>
<feature type="transmembrane region" description="Helical" evidence="1">
    <location>
        <begin position="190"/>
        <end position="216"/>
    </location>
</feature>
<keyword evidence="1" id="KW-0812">Transmembrane</keyword>
<organism evidence="2 3">
    <name type="scientific">Naegleria fowleri</name>
    <name type="common">Brain eating amoeba</name>
    <dbReference type="NCBI Taxonomy" id="5763"/>
    <lineage>
        <taxon>Eukaryota</taxon>
        <taxon>Discoba</taxon>
        <taxon>Heterolobosea</taxon>
        <taxon>Tetramitia</taxon>
        <taxon>Eutetramitia</taxon>
        <taxon>Vahlkampfiidae</taxon>
        <taxon>Naegleria</taxon>
    </lineage>
</organism>
<feature type="transmembrane region" description="Helical" evidence="1">
    <location>
        <begin position="68"/>
        <end position="90"/>
    </location>
</feature>
<sequence length="305" mass="35602">MHPHYFPLILSFDHILISTKSLLWLSSIVGEVDISLFHVLYIVKMLWYVHAAFVAYEHRSEARNLRHHIMLFLIFFFVSSEGGGAIVELVLGMKNSFIGSNYKFATSLIVWVLCHELLFTSRRQKQLFCSYFEKGFSKYPLEILNQFRLGLGLCVECISYDIYLRRKRFGGFQPEDYHYKYIFFANPFEFIGHLISVLLLVMISMTISCFLAPYFAEKYIKQQKTSLKSVIERFSPDTVFYIKLCFYASIILITCQDFLVASHTVNIAGVFEIPIIHLIQLSVVLFFILYPILVNDLGWFSKSKF</sequence>
<evidence type="ECO:0000313" key="3">
    <source>
        <dbReference type="Proteomes" id="UP000444721"/>
    </source>
</evidence>
<keyword evidence="3" id="KW-1185">Reference proteome</keyword>
<keyword evidence="1" id="KW-0472">Membrane</keyword>
<feature type="transmembrane region" description="Helical" evidence="1">
    <location>
        <begin position="240"/>
        <end position="261"/>
    </location>
</feature>
<proteinExistence type="predicted"/>
<comment type="caution">
    <text evidence="2">The sequence shown here is derived from an EMBL/GenBank/DDBJ whole genome shotgun (WGS) entry which is preliminary data.</text>
</comment>
<accession>A0A6A5C6C3</accession>
<evidence type="ECO:0000256" key="1">
    <source>
        <dbReference type="SAM" id="Phobius"/>
    </source>
</evidence>
<feature type="transmembrane region" description="Helical" evidence="1">
    <location>
        <begin position="273"/>
        <end position="293"/>
    </location>
</feature>
<name>A0A6A5C6C3_NAEFO</name>
<protein>
    <submittedName>
        <fullName evidence="2">Uncharacterized protein</fullName>
    </submittedName>
</protein>
<dbReference type="VEuPathDB" id="AmoebaDB:NfTy_022520"/>
<reference evidence="2 3" key="1">
    <citation type="journal article" date="2019" name="Sci. Rep.">
        <title>Nanopore sequencing improves the draft genome of the human pathogenic amoeba Naegleria fowleri.</title>
        <authorList>
            <person name="Liechti N."/>
            <person name="Schurch N."/>
            <person name="Bruggmann R."/>
            <person name="Wittwer M."/>
        </authorList>
    </citation>
    <scope>NUCLEOTIDE SEQUENCE [LARGE SCALE GENOMIC DNA]</scope>
    <source>
        <strain evidence="2 3">ATCC 30894</strain>
    </source>
</reference>
<dbReference type="EMBL" id="VFQX01000012">
    <property type="protein sequence ID" value="KAF0982034.1"/>
    <property type="molecule type" value="Genomic_DNA"/>
</dbReference>
<dbReference type="RefSeq" id="XP_044566747.1">
    <property type="nucleotide sequence ID" value="XM_044702354.1"/>
</dbReference>
<gene>
    <name evidence="2" type="ORF">FDP41_011895</name>
</gene>
<evidence type="ECO:0000313" key="2">
    <source>
        <dbReference type="EMBL" id="KAF0982034.1"/>
    </source>
</evidence>
<dbReference type="Proteomes" id="UP000444721">
    <property type="component" value="Unassembled WGS sequence"/>
</dbReference>
<dbReference type="VEuPathDB" id="AmoebaDB:NF0068620"/>
<dbReference type="OrthoDB" id="10359522at2759"/>
<feature type="transmembrane region" description="Helical" evidence="1">
    <location>
        <begin position="34"/>
        <end position="56"/>
    </location>
</feature>